<feature type="transmembrane region" description="Helical" evidence="8">
    <location>
        <begin position="319"/>
        <end position="347"/>
    </location>
</feature>
<sequence length="411" mass="46103">MNSKETVEIVSRSFRTLATNKEFTNIIQFLTQFLVLILLFFIIYFLIHIGNQYVDRNKAINIGKKQILYVGLVFLGVFCVILLFQSGTVLYDVISPFLYAIIIAYIFNPFVNYIENKGIQRIWAVFIVYFIISGGVLVFSLSLLPKMTAEIRRLLDSLPNLKEGSFGYIYDKYINYNNIIENLPVEFQGVKDILKLDNRKLEEIILKILSSVTNSVIGVVSKLLNIVITPILAFYFLKDKEKFKKMLILLIPKYFRKGIIDLSKDIDGVLGGFIRGQLIVAFIIGVLTTIIMMILRVEFAVLVGIVAGFADLIPYFGPIIGIIPGIIFASFGGLNKVLWVIVLFFVIQQAESSIISPKIISDKVGIHPIVVILALIIGGKFFGVLGLLIAVPAAGIIKVIGKHFINYIANF</sequence>
<evidence type="ECO:0000256" key="8">
    <source>
        <dbReference type="SAM" id="Phobius"/>
    </source>
</evidence>
<feature type="transmembrane region" description="Helical" evidence="8">
    <location>
        <begin position="278"/>
        <end position="307"/>
    </location>
</feature>
<comment type="similarity">
    <text evidence="2">Belongs to the autoinducer-2 exporter (AI-2E) (TC 2.A.86) family.</text>
</comment>
<comment type="subcellular location">
    <subcellularLocation>
        <location evidence="1">Cell membrane</location>
        <topology evidence="1">Multi-pass membrane protein</topology>
    </subcellularLocation>
</comment>
<evidence type="ECO:0000256" key="6">
    <source>
        <dbReference type="ARBA" id="ARBA00022989"/>
    </source>
</evidence>
<evidence type="ECO:0008006" key="11">
    <source>
        <dbReference type="Google" id="ProtNLM"/>
    </source>
</evidence>
<keyword evidence="7 8" id="KW-0472">Membrane</keyword>
<feature type="transmembrane region" description="Helical" evidence="8">
    <location>
        <begin position="368"/>
        <end position="397"/>
    </location>
</feature>
<feature type="transmembrane region" description="Helical" evidence="8">
    <location>
        <begin position="123"/>
        <end position="144"/>
    </location>
</feature>
<feature type="transmembrane region" description="Helical" evidence="8">
    <location>
        <begin position="93"/>
        <end position="111"/>
    </location>
</feature>
<keyword evidence="6 8" id="KW-1133">Transmembrane helix</keyword>
<dbReference type="eggNOG" id="COG0628">
    <property type="taxonomic scope" value="Bacteria"/>
</dbReference>
<protein>
    <recommendedName>
        <fullName evidence="11">Sporulation integral membrane protein YtvI</fullName>
    </recommendedName>
</protein>
<dbReference type="GO" id="GO:0055085">
    <property type="term" value="P:transmembrane transport"/>
    <property type="evidence" value="ECO:0007669"/>
    <property type="project" value="TreeGrafter"/>
</dbReference>
<keyword evidence="5 8" id="KW-0812">Transmembrane</keyword>
<organism evidence="9 10">
    <name type="scientific">Alkaliphilus oremlandii (strain OhILAs)</name>
    <name type="common">Clostridium oremlandii (strain OhILAs)</name>
    <dbReference type="NCBI Taxonomy" id="350688"/>
    <lineage>
        <taxon>Bacteria</taxon>
        <taxon>Bacillati</taxon>
        <taxon>Bacillota</taxon>
        <taxon>Clostridia</taxon>
        <taxon>Peptostreptococcales</taxon>
        <taxon>Natronincolaceae</taxon>
        <taxon>Alkaliphilus</taxon>
    </lineage>
</organism>
<dbReference type="AlphaFoldDB" id="A8MGI4"/>
<evidence type="ECO:0000256" key="3">
    <source>
        <dbReference type="ARBA" id="ARBA00022448"/>
    </source>
</evidence>
<dbReference type="Proteomes" id="UP000000269">
    <property type="component" value="Chromosome"/>
</dbReference>
<dbReference type="PANTHER" id="PTHR21716:SF53">
    <property type="entry name" value="PERMEASE PERM-RELATED"/>
    <property type="match status" value="1"/>
</dbReference>
<keyword evidence="4" id="KW-1003">Cell membrane</keyword>
<evidence type="ECO:0000313" key="9">
    <source>
        <dbReference type="EMBL" id="ABW19207.1"/>
    </source>
</evidence>
<evidence type="ECO:0000256" key="5">
    <source>
        <dbReference type="ARBA" id="ARBA00022692"/>
    </source>
</evidence>
<feature type="transmembrane region" description="Helical" evidence="8">
    <location>
        <begin position="67"/>
        <end position="87"/>
    </location>
</feature>
<dbReference type="RefSeq" id="WP_012159519.1">
    <property type="nucleotide sequence ID" value="NC_009922.1"/>
</dbReference>
<feature type="transmembrane region" description="Helical" evidence="8">
    <location>
        <begin position="216"/>
        <end position="237"/>
    </location>
</feature>
<dbReference type="EMBL" id="CP000853">
    <property type="protein sequence ID" value="ABW19207.1"/>
    <property type="molecule type" value="Genomic_DNA"/>
</dbReference>
<name>A8MGI4_ALKOO</name>
<keyword evidence="10" id="KW-1185">Reference proteome</keyword>
<dbReference type="HOGENOM" id="CLU_031275_8_2_9"/>
<gene>
    <name evidence="9" type="ordered locus">Clos_1667</name>
</gene>
<feature type="transmembrane region" description="Helical" evidence="8">
    <location>
        <begin position="26"/>
        <end position="47"/>
    </location>
</feature>
<proteinExistence type="inferred from homology"/>
<evidence type="ECO:0000313" key="10">
    <source>
        <dbReference type="Proteomes" id="UP000000269"/>
    </source>
</evidence>
<dbReference type="InterPro" id="IPR002549">
    <property type="entry name" value="AI-2E-like"/>
</dbReference>
<reference evidence="10" key="1">
    <citation type="submission" date="2007-10" db="EMBL/GenBank/DDBJ databases">
        <title>Complete genome of Alkaliphilus oremlandii OhILAs.</title>
        <authorList>
            <person name="Copeland A."/>
            <person name="Lucas S."/>
            <person name="Lapidus A."/>
            <person name="Barry K."/>
            <person name="Detter J.C."/>
            <person name="Glavina del Rio T."/>
            <person name="Hammon N."/>
            <person name="Israni S."/>
            <person name="Dalin E."/>
            <person name="Tice H."/>
            <person name="Pitluck S."/>
            <person name="Chain P."/>
            <person name="Malfatti S."/>
            <person name="Shin M."/>
            <person name="Vergez L."/>
            <person name="Schmutz J."/>
            <person name="Larimer F."/>
            <person name="Land M."/>
            <person name="Hauser L."/>
            <person name="Kyrpides N."/>
            <person name="Mikhailova N."/>
            <person name="Stolz J.F."/>
            <person name="Dawson A."/>
            <person name="Fisher E."/>
            <person name="Crable B."/>
            <person name="Perera E."/>
            <person name="Lisak J."/>
            <person name="Ranganathan M."/>
            <person name="Basu P."/>
            <person name="Richardson P."/>
        </authorList>
    </citation>
    <scope>NUCLEOTIDE SEQUENCE [LARGE SCALE GENOMIC DNA]</scope>
    <source>
        <strain evidence="10">OhILAs</strain>
    </source>
</reference>
<evidence type="ECO:0000256" key="1">
    <source>
        <dbReference type="ARBA" id="ARBA00004651"/>
    </source>
</evidence>
<dbReference type="GO" id="GO:0005886">
    <property type="term" value="C:plasma membrane"/>
    <property type="evidence" value="ECO:0007669"/>
    <property type="project" value="UniProtKB-SubCell"/>
</dbReference>
<evidence type="ECO:0000256" key="2">
    <source>
        <dbReference type="ARBA" id="ARBA00009773"/>
    </source>
</evidence>
<evidence type="ECO:0000256" key="7">
    <source>
        <dbReference type="ARBA" id="ARBA00023136"/>
    </source>
</evidence>
<dbReference type="PANTHER" id="PTHR21716">
    <property type="entry name" value="TRANSMEMBRANE PROTEIN"/>
    <property type="match status" value="1"/>
</dbReference>
<dbReference type="Pfam" id="PF01594">
    <property type="entry name" value="AI-2E_transport"/>
    <property type="match status" value="1"/>
</dbReference>
<accession>A8MGI4</accession>
<keyword evidence="3" id="KW-0813">Transport</keyword>
<dbReference type="KEGG" id="aoe:Clos_1667"/>
<evidence type="ECO:0000256" key="4">
    <source>
        <dbReference type="ARBA" id="ARBA00022475"/>
    </source>
</evidence>